<dbReference type="AlphaFoldDB" id="A0A133ZZU7"/>
<accession>A0A133ZZU7</accession>
<proteinExistence type="predicted"/>
<reference evidence="2" key="1">
    <citation type="submission" date="2016-01" db="EMBL/GenBank/DDBJ databases">
        <authorList>
            <person name="Mitreva M."/>
            <person name="Pepin K.H."/>
            <person name="Mihindukulasuriya K.A."/>
            <person name="Fulton R."/>
            <person name="Fronick C."/>
            <person name="O'Laughlin M."/>
            <person name="Miner T."/>
            <person name="Herter B."/>
            <person name="Rosa B.A."/>
            <person name="Cordes M."/>
            <person name="Tomlinson C."/>
            <person name="Wollam A."/>
            <person name="Palsikar V.B."/>
            <person name="Mardis E.R."/>
            <person name="Wilson R.K."/>
        </authorList>
    </citation>
    <scope>NUCLEOTIDE SEQUENCE [LARGE SCALE GENOMIC DNA]</scope>
    <source>
        <strain evidence="2">DNF01167</strain>
    </source>
</reference>
<dbReference type="PATRIC" id="fig|1379.3.peg.711"/>
<evidence type="ECO:0000313" key="1">
    <source>
        <dbReference type="EMBL" id="KXB60972.1"/>
    </source>
</evidence>
<dbReference type="Proteomes" id="UP000070355">
    <property type="component" value="Unassembled WGS sequence"/>
</dbReference>
<evidence type="ECO:0000313" key="2">
    <source>
        <dbReference type="Proteomes" id="UP000070355"/>
    </source>
</evidence>
<comment type="caution">
    <text evidence="1">The sequence shown here is derived from an EMBL/GenBank/DDBJ whole genome shotgun (WGS) entry which is preliminary data.</text>
</comment>
<dbReference type="STRING" id="1379.HMPREF3186_00732"/>
<organism evidence="1 2">
    <name type="scientific">Gemella haemolysans</name>
    <dbReference type="NCBI Taxonomy" id="1379"/>
    <lineage>
        <taxon>Bacteria</taxon>
        <taxon>Bacillati</taxon>
        <taxon>Bacillota</taxon>
        <taxon>Bacilli</taxon>
        <taxon>Bacillales</taxon>
        <taxon>Gemellaceae</taxon>
        <taxon>Gemella</taxon>
    </lineage>
</organism>
<name>A0A133ZZU7_9BACL</name>
<gene>
    <name evidence="1" type="ORF">HMPREF3186_00732</name>
</gene>
<protein>
    <submittedName>
        <fullName evidence="1">Uncharacterized protein</fullName>
    </submittedName>
</protein>
<sequence length="46" mass="5648">MTKDEFMYDYSFDYIIYMINRYIKENYTTDDSEEEGMRVTNVSNVL</sequence>
<dbReference type="EMBL" id="LSDC01000047">
    <property type="protein sequence ID" value="KXB60972.1"/>
    <property type="molecule type" value="Genomic_DNA"/>
</dbReference>